<dbReference type="Pfam" id="PF00271">
    <property type="entry name" value="Helicase_C"/>
    <property type="match status" value="1"/>
</dbReference>
<protein>
    <submittedName>
        <fullName evidence="6">DEAD/DEAH box helicase</fullName>
    </submittedName>
</protein>
<sequence>MDKQIPLTPALLAQALSGKRLLEDEVPIPQACFQVLRSTKQLIPIPAIENNKGAAKCTRCGNTAMHYFSEYSCGICQKTHLYCRNCIQMGRISECKPLYSWNGAEARWPVHANPLTWEGQLTPAQSRAAAHLEQAVNEIIPSYLCWAVCGAGKTEMLFPAITAALKRGDRVALASPRVDVIRELLPRMRQAFQNITIEALYGGSEQRTGRSQLILATTHQLLRYYQAFDVLIIDEVDAFPYYLDRSLMYAAKQAVKKQATTLYLTATPRKNFRLQMKLGKLPHVFVPLRYHGHLLPVPKFKFSFYLTSQLTNKKLPHVLLKWLTQRKNPKRQLLLFVPEIVMAKELKEVISTCLLETNTIAAAEELEIVFAADQNREEKINQFREKKLHALITTTILERGVTFPSVDVVVLGAGHEVFNEAALVQIAGRAGRSADDPSGEVIFFHDGKTYAMEKARQMILDMNARGRKR</sequence>
<dbReference type="CDD" id="cd18785">
    <property type="entry name" value="SF2_C"/>
    <property type="match status" value="1"/>
</dbReference>
<dbReference type="PANTHER" id="PTHR30580">
    <property type="entry name" value="PRIMOSOMAL PROTEIN N"/>
    <property type="match status" value="1"/>
</dbReference>
<proteinExistence type="predicted"/>
<gene>
    <name evidence="6" type="ORF">ACFO3P_14290</name>
</gene>
<dbReference type="PANTHER" id="PTHR30580:SF1">
    <property type="entry name" value="COMF OPERON PROTEIN 1"/>
    <property type="match status" value="1"/>
</dbReference>
<keyword evidence="1" id="KW-0547">Nucleotide-binding</keyword>
<dbReference type="InterPro" id="IPR001650">
    <property type="entry name" value="Helicase_C-like"/>
</dbReference>
<keyword evidence="7" id="KW-1185">Reference proteome</keyword>
<dbReference type="EMBL" id="JBHSFT010000020">
    <property type="protein sequence ID" value="MFC4663348.1"/>
    <property type="molecule type" value="Genomic_DNA"/>
</dbReference>
<evidence type="ECO:0000256" key="1">
    <source>
        <dbReference type="ARBA" id="ARBA00022741"/>
    </source>
</evidence>
<dbReference type="SMART" id="SM00490">
    <property type="entry name" value="HELICc"/>
    <property type="match status" value="1"/>
</dbReference>
<dbReference type="GO" id="GO:0004386">
    <property type="term" value="F:helicase activity"/>
    <property type="evidence" value="ECO:0007669"/>
    <property type="project" value="UniProtKB-KW"/>
</dbReference>
<dbReference type="RefSeq" id="WP_379542459.1">
    <property type="nucleotide sequence ID" value="NZ_JBHSFT010000020.1"/>
</dbReference>
<dbReference type="Proteomes" id="UP001595988">
    <property type="component" value="Unassembled WGS sequence"/>
</dbReference>
<dbReference type="InterPro" id="IPR014001">
    <property type="entry name" value="Helicase_ATP-bd"/>
</dbReference>
<dbReference type="InterPro" id="IPR027417">
    <property type="entry name" value="P-loop_NTPase"/>
</dbReference>
<accession>A0ABV9K086</accession>
<evidence type="ECO:0000259" key="5">
    <source>
        <dbReference type="PROSITE" id="PS51194"/>
    </source>
</evidence>
<keyword evidence="6" id="KW-0347">Helicase</keyword>
<dbReference type="Pfam" id="PF04851">
    <property type="entry name" value="ResIII"/>
    <property type="match status" value="1"/>
</dbReference>
<reference evidence="7" key="1">
    <citation type="journal article" date="2019" name="Int. J. Syst. Evol. Microbiol.">
        <title>The Global Catalogue of Microorganisms (GCM) 10K type strain sequencing project: providing services to taxonomists for standard genome sequencing and annotation.</title>
        <authorList>
            <consortium name="The Broad Institute Genomics Platform"/>
            <consortium name="The Broad Institute Genome Sequencing Center for Infectious Disease"/>
            <person name="Wu L."/>
            <person name="Ma J."/>
        </authorList>
    </citation>
    <scope>NUCLEOTIDE SEQUENCE [LARGE SCALE GENOMIC DNA]</scope>
    <source>
        <strain evidence="7">CCUG 37257</strain>
    </source>
</reference>
<comment type="caution">
    <text evidence="6">The sequence shown here is derived from an EMBL/GenBank/DDBJ whole genome shotgun (WGS) entry which is preliminary data.</text>
</comment>
<evidence type="ECO:0000259" key="4">
    <source>
        <dbReference type="PROSITE" id="PS51192"/>
    </source>
</evidence>
<feature type="domain" description="Helicase C-terminal" evidence="5">
    <location>
        <begin position="314"/>
        <end position="469"/>
    </location>
</feature>
<organism evidence="6 7">
    <name type="scientific">Oceanobacillus aidingensis</name>
    <dbReference type="NCBI Taxonomy" id="645964"/>
    <lineage>
        <taxon>Bacteria</taxon>
        <taxon>Bacillati</taxon>
        <taxon>Bacillota</taxon>
        <taxon>Bacilli</taxon>
        <taxon>Bacillales</taxon>
        <taxon>Bacillaceae</taxon>
        <taxon>Oceanobacillus</taxon>
    </lineage>
</organism>
<keyword evidence="2" id="KW-0067">ATP-binding</keyword>
<evidence type="ECO:0000256" key="3">
    <source>
        <dbReference type="ARBA" id="ARBA00023125"/>
    </source>
</evidence>
<evidence type="ECO:0000256" key="2">
    <source>
        <dbReference type="ARBA" id="ARBA00022840"/>
    </source>
</evidence>
<feature type="domain" description="Helicase ATP-binding" evidence="4">
    <location>
        <begin position="134"/>
        <end position="286"/>
    </location>
</feature>
<dbReference type="SMART" id="SM00487">
    <property type="entry name" value="DEXDc"/>
    <property type="match status" value="1"/>
</dbReference>
<dbReference type="InterPro" id="IPR006935">
    <property type="entry name" value="Helicase/UvrB_N"/>
</dbReference>
<dbReference type="PROSITE" id="PS51194">
    <property type="entry name" value="HELICASE_CTER"/>
    <property type="match status" value="1"/>
</dbReference>
<dbReference type="SUPFAM" id="SSF52540">
    <property type="entry name" value="P-loop containing nucleoside triphosphate hydrolases"/>
    <property type="match status" value="1"/>
</dbReference>
<evidence type="ECO:0000313" key="7">
    <source>
        <dbReference type="Proteomes" id="UP001595988"/>
    </source>
</evidence>
<dbReference type="PROSITE" id="PS51192">
    <property type="entry name" value="HELICASE_ATP_BIND_1"/>
    <property type="match status" value="1"/>
</dbReference>
<keyword evidence="3" id="KW-0238">DNA-binding</keyword>
<keyword evidence="6" id="KW-0378">Hydrolase</keyword>
<evidence type="ECO:0000313" key="6">
    <source>
        <dbReference type="EMBL" id="MFC4663348.1"/>
    </source>
</evidence>
<name>A0ABV9K086_9BACI</name>
<dbReference type="Gene3D" id="3.40.50.300">
    <property type="entry name" value="P-loop containing nucleotide triphosphate hydrolases"/>
    <property type="match status" value="2"/>
</dbReference>